<evidence type="ECO:0000259" key="2">
    <source>
        <dbReference type="Pfam" id="PF12705"/>
    </source>
</evidence>
<dbReference type="AlphaFoldDB" id="A0A6V2LZ57"/>
<proteinExistence type="predicted"/>
<dbReference type="Gene3D" id="3.90.320.10">
    <property type="match status" value="1"/>
</dbReference>
<reference evidence="3" key="1">
    <citation type="submission" date="2021-01" db="EMBL/GenBank/DDBJ databases">
        <authorList>
            <person name="Corre E."/>
            <person name="Pelletier E."/>
            <person name="Niang G."/>
            <person name="Scheremetjew M."/>
            <person name="Finn R."/>
            <person name="Kale V."/>
            <person name="Holt S."/>
            <person name="Cochrane G."/>
            <person name="Meng A."/>
            <person name="Brown T."/>
            <person name="Cohen L."/>
        </authorList>
    </citation>
    <scope>NUCLEOTIDE SEQUENCE</scope>
    <source>
        <strain evidence="3">GSO104</strain>
    </source>
</reference>
<organism evidence="3">
    <name type="scientific">Ditylum brightwellii</name>
    <dbReference type="NCBI Taxonomy" id="49249"/>
    <lineage>
        <taxon>Eukaryota</taxon>
        <taxon>Sar</taxon>
        <taxon>Stramenopiles</taxon>
        <taxon>Ochrophyta</taxon>
        <taxon>Bacillariophyta</taxon>
        <taxon>Mediophyceae</taxon>
        <taxon>Lithodesmiophycidae</taxon>
        <taxon>Lithodesmiales</taxon>
        <taxon>Lithodesmiaceae</taxon>
        <taxon>Ditylum</taxon>
    </lineage>
</organism>
<accession>A0A6V2LZ57</accession>
<protein>
    <recommendedName>
        <fullName evidence="2">PD-(D/E)XK endonuclease-like domain-containing protein</fullName>
    </recommendedName>
</protein>
<gene>
    <name evidence="3" type="ORF">DBRI00130_LOCUS34629</name>
    <name evidence="4" type="ORF">DBRI00130_LOCUS34630</name>
</gene>
<keyword evidence="1" id="KW-0812">Transmembrane</keyword>
<evidence type="ECO:0000313" key="4">
    <source>
        <dbReference type="EMBL" id="CAE4644546.1"/>
    </source>
</evidence>
<feature type="transmembrane region" description="Helical" evidence="1">
    <location>
        <begin position="12"/>
        <end position="31"/>
    </location>
</feature>
<keyword evidence="1" id="KW-0472">Membrane</keyword>
<dbReference type="Pfam" id="PF12705">
    <property type="entry name" value="PDDEXK_1"/>
    <property type="match status" value="1"/>
</dbReference>
<name>A0A6V2LZ57_9STRA</name>
<feature type="domain" description="PD-(D/E)XK endonuclease-like" evidence="2">
    <location>
        <begin position="130"/>
        <end position="450"/>
    </location>
</feature>
<evidence type="ECO:0000313" key="3">
    <source>
        <dbReference type="EMBL" id="CAE4644544.1"/>
    </source>
</evidence>
<dbReference type="EMBL" id="HBNS01044705">
    <property type="protein sequence ID" value="CAE4644546.1"/>
    <property type="molecule type" value="Transcribed_RNA"/>
</dbReference>
<dbReference type="InterPro" id="IPR011604">
    <property type="entry name" value="PDDEXK-like_dom_sf"/>
</dbReference>
<evidence type="ECO:0000256" key="1">
    <source>
        <dbReference type="SAM" id="Phobius"/>
    </source>
</evidence>
<dbReference type="InterPro" id="IPR038726">
    <property type="entry name" value="PDDEXK_AddAB-type"/>
</dbReference>
<dbReference type="EMBL" id="HBNS01044704">
    <property type="protein sequence ID" value="CAE4644544.1"/>
    <property type="molecule type" value="Transcribed_RNA"/>
</dbReference>
<sequence>MAKIHVLLNPKTTLLLFITIIVAASASLYHGGKMMGGRQRLLCHVKLRCNSSALFPRKKCQFINNRCFFRARHISTTTTAFTSFSLPTRTHAIRSTSSLSSSSSSTKSSSTPLYNPADLFDGKIPYPKALSPSAANEFKACPQSYLFQYLYGIREKPNAALAKGSLCHKALEHVFDLHPSQRTLENLQNLFRKEWKVERVSTYAHLFEIEEEEGEGEEEKKWDAQAEREWGKSSLHLLKNYMEIEDPRNIPKPNPLEREMWVSSKLTVNPKDGVTGYASHDNYLKDKEEDDALSDLSPTFLVRGIVDRIDMIRMPNDDDDDDTTENNIVLRIVDYKTGKAPNFKYSPSMNEKIAHDNFWQLKIYALLVREMVASGKGPKNLLIDGLHLRMLRLLYLTSDDDVGVYLDMDLGKTVEERDGVLQEVHADLSGIWRDICELVRKQDARAFVHCDRPFCSCHRVRPDFVRGTVWERESP</sequence>
<keyword evidence="1" id="KW-1133">Transmembrane helix</keyword>